<dbReference type="EMBL" id="CP002085">
    <property type="protein sequence ID" value="ADK85607.1"/>
    <property type="molecule type" value="Genomic_DNA"/>
</dbReference>
<feature type="domain" description="Helix-turn-helix" evidence="1">
    <location>
        <begin position="8"/>
        <end position="57"/>
    </location>
</feature>
<dbReference type="GO" id="GO:0003677">
    <property type="term" value="F:DNA binding"/>
    <property type="evidence" value="ECO:0007669"/>
    <property type="project" value="InterPro"/>
</dbReference>
<name>E1QJ64_DESB2</name>
<dbReference type="InterPro" id="IPR009061">
    <property type="entry name" value="DNA-bd_dom_put_sf"/>
</dbReference>
<dbReference type="RefSeq" id="WP_013259047.1">
    <property type="nucleotide sequence ID" value="NC_014365.1"/>
</dbReference>
<dbReference type="STRING" id="644282.Deba_2243"/>
<dbReference type="NCBIfam" id="TIGR01764">
    <property type="entry name" value="excise"/>
    <property type="match status" value="1"/>
</dbReference>
<dbReference type="Gene3D" id="1.10.10.10">
    <property type="entry name" value="Winged helix-like DNA-binding domain superfamily/Winged helix DNA-binding domain"/>
    <property type="match status" value="1"/>
</dbReference>
<dbReference type="Proteomes" id="UP000009047">
    <property type="component" value="Chromosome"/>
</dbReference>
<evidence type="ECO:0000259" key="1">
    <source>
        <dbReference type="Pfam" id="PF12728"/>
    </source>
</evidence>
<keyword evidence="3" id="KW-1185">Reference proteome</keyword>
<dbReference type="HOGENOM" id="CLU_2665096_0_0_7"/>
<protein>
    <submittedName>
        <fullName evidence="2">DNA binding domain protein, excisionase family</fullName>
    </submittedName>
</protein>
<dbReference type="Pfam" id="PF12728">
    <property type="entry name" value="HTH_17"/>
    <property type="match status" value="1"/>
</dbReference>
<dbReference type="AlphaFoldDB" id="E1QJ64"/>
<organism evidence="2 3">
    <name type="scientific">Desulfarculus baarsii (strain ATCC 33931 / DSM 2075 / LMG 7858 / VKM B-1802 / 2st14)</name>
    <dbReference type="NCBI Taxonomy" id="644282"/>
    <lineage>
        <taxon>Bacteria</taxon>
        <taxon>Pseudomonadati</taxon>
        <taxon>Thermodesulfobacteriota</taxon>
        <taxon>Desulfarculia</taxon>
        <taxon>Desulfarculales</taxon>
        <taxon>Desulfarculaceae</taxon>
        <taxon>Desulfarculus</taxon>
    </lineage>
</organism>
<gene>
    <name evidence="2" type="ordered locus">Deba_2243</name>
</gene>
<evidence type="ECO:0000313" key="2">
    <source>
        <dbReference type="EMBL" id="ADK85607.1"/>
    </source>
</evidence>
<dbReference type="OrthoDB" id="194758at2"/>
<reference evidence="2 3" key="1">
    <citation type="journal article" date="2010" name="Stand. Genomic Sci.">
        <title>Complete genome sequence of Desulfarculus baarsii type strain (2st14).</title>
        <authorList>
            <person name="Sun H."/>
            <person name="Spring S."/>
            <person name="Lapidus A."/>
            <person name="Davenport K."/>
            <person name="Del Rio T.G."/>
            <person name="Tice H."/>
            <person name="Nolan M."/>
            <person name="Copeland A."/>
            <person name="Cheng J.F."/>
            <person name="Lucas S."/>
            <person name="Tapia R."/>
            <person name="Goodwin L."/>
            <person name="Pitluck S."/>
            <person name="Ivanova N."/>
            <person name="Pagani I."/>
            <person name="Mavromatis K."/>
            <person name="Ovchinnikova G."/>
            <person name="Pati A."/>
            <person name="Chen A."/>
            <person name="Palaniappan K."/>
            <person name="Hauser L."/>
            <person name="Chang Y.J."/>
            <person name="Jeffries C.D."/>
            <person name="Detter J.C."/>
            <person name="Han C."/>
            <person name="Rohde M."/>
            <person name="Brambilla E."/>
            <person name="Goker M."/>
            <person name="Woyke T."/>
            <person name="Bristow J."/>
            <person name="Eisen J.A."/>
            <person name="Markowitz V."/>
            <person name="Hugenholtz P."/>
            <person name="Kyrpides N.C."/>
            <person name="Klenk H.P."/>
            <person name="Land M."/>
        </authorList>
    </citation>
    <scope>NUCLEOTIDE SEQUENCE [LARGE SCALE GENOMIC DNA]</scope>
    <source>
        <strain evidence="3">ATCC 33931 / DSM 2075 / LMG 7858 / VKM B-1802 / 2st14</strain>
    </source>
</reference>
<accession>E1QJ64</accession>
<dbReference type="InterPro" id="IPR036388">
    <property type="entry name" value="WH-like_DNA-bd_sf"/>
</dbReference>
<dbReference type="SUPFAM" id="SSF46955">
    <property type="entry name" value="Putative DNA-binding domain"/>
    <property type="match status" value="1"/>
</dbReference>
<dbReference type="InterPro" id="IPR010093">
    <property type="entry name" value="SinI_DNA-bd"/>
</dbReference>
<sequence>MLASERAWLRARSAAELADVSLRTMRSWLAAGLPHSRVAGGAVLIKREALDAWLAGHAVDHQRTDKIVNEVLAGLGRK</sequence>
<proteinExistence type="predicted"/>
<dbReference type="KEGG" id="dbr:Deba_2243"/>
<evidence type="ECO:0000313" key="3">
    <source>
        <dbReference type="Proteomes" id="UP000009047"/>
    </source>
</evidence>
<dbReference type="InterPro" id="IPR041657">
    <property type="entry name" value="HTH_17"/>
</dbReference>